<organism evidence="1 3">
    <name type="scientific">Trichuris suis</name>
    <name type="common">pig whipworm</name>
    <dbReference type="NCBI Taxonomy" id="68888"/>
    <lineage>
        <taxon>Eukaryota</taxon>
        <taxon>Metazoa</taxon>
        <taxon>Ecdysozoa</taxon>
        <taxon>Nematoda</taxon>
        <taxon>Enoplea</taxon>
        <taxon>Dorylaimia</taxon>
        <taxon>Trichinellida</taxon>
        <taxon>Trichuridae</taxon>
        <taxon>Trichuris</taxon>
    </lineage>
</organism>
<proteinExistence type="predicted"/>
<dbReference type="Proteomes" id="UP000030758">
    <property type="component" value="Unassembled WGS sequence"/>
</dbReference>
<accession>A0A085LUT8</accession>
<evidence type="ECO:0000313" key="1">
    <source>
        <dbReference type="EMBL" id="KFD48734.1"/>
    </source>
</evidence>
<gene>
    <name evidence="1" type="ORF">M513_10364</name>
    <name evidence="2" type="ORF">M514_10364</name>
</gene>
<reference evidence="1 3" key="1">
    <citation type="journal article" date="2014" name="Nat. Genet.">
        <title>Genome and transcriptome of the porcine whipworm Trichuris suis.</title>
        <authorList>
            <person name="Jex A.R."/>
            <person name="Nejsum P."/>
            <person name="Schwarz E.M."/>
            <person name="Hu L."/>
            <person name="Young N.D."/>
            <person name="Hall R.S."/>
            <person name="Korhonen P.K."/>
            <person name="Liao S."/>
            <person name="Thamsborg S."/>
            <person name="Xia J."/>
            <person name="Xu P."/>
            <person name="Wang S."/>
            <person name="Scheerlinck J.P."/>
            <person name="Hofmann A."/>
            <person name="Sternberg P.W."/>
            <person name="Wang J."/>
            <person name="Gasser R.B."/>
        </authorList>
    </citation>
    <scope>NUCLEOTIDE SEQUENCE [LARGE SCALE GENOMIC DNA]</scope>
    <source>
        <strain evidence="2">DCEP-RM93F</strain>
        <strain evidence="1">DCEP-RM93M</strain>
    </source>
</reference>
<dbReference type="Proteomes" id="UP000030764">
    <property type="component" value="Unassembled WGS sequence"/>
</dbReference>
<dbReference type="EMBL" id="KL367510">
    <property type="protein sequence ID" value="KFD67915.1"/>
    <property type="molecule type" value="Genomic_DNA"/>
</dbReference>
<dbReference type="EMBL" id="KL363285">
    <property type="protein sequence ID" value="KFD48734.1"/>
    <property type="molecule type" value="Genomic_DNA"/>
</dbReference>
<evidence type="ECO:0000313" key="3">
    <source>
        <dbReference type="Proteomes" id="UP000030764"/>
    </source>
</evidence>
<evidence type="ECO:0000313" key="2">
    <source>
        <dbReference type="EMBL" id="KFD67915.1"/>
    </source>
</evidence>
<sequence length="80" mass="8977">MALGMRPKDSRRLNMSLYAMPVYDGPFLVLARSKKAVTILQRGRPVFISLDRVKPTFYTPPSTSKGATSVTFRSDVDIVR</sequence>
<dbReference type="AlphaFoldDB" id="A0A085LUT8"/>
<name>A0A085LUT8_9BILA</name>
<keyword evidence="3" id="KW-1185">Reference proteome</keyword>
<protein>
    <submittedName>
        <fullName evidence="1">Uncharacterized protein</fullName>
    </submittedName>
</protein>